<protein>
    <submittedName>
        <fullName evidence="4">Sulfatase</fullName>
    </submittedName>
</protein>
<keyword evidence="2" id="KW-0378">Hydrolase</keyword>
<dbReference type="Pfam" id="PF00884">
    <property type="entry name" value="Sulfatase"/>
    <property type="match status" value="1"/>
</dbReference>
<dbReference type="OrthoDB" id="103349at2759"/>
<dbReference type="Proteomes" id="UP000037460">
    <property type="component" value="Unassembled WGS sequence"/>
</dbReference>
<dbReference type="InterPro" id="IPR017850">
    <property type="entry name" value="Alkaline_phosphatase_core_sf"/>
</dbReference>
<evidence type="ECO:0000256" key="2">
    <source>
        <dbReference type="ARBA" id="ARBA00022801"/>
    </source>
</evidence>
<keyword evidence="5" id="KW-1185">Reference proteome</keyword>
<dbReference type="GO" id="GO:0046872">
    <property type="term" value="F:metal ion binding"/>
    <property type="evidence" value="ECO:0007669"/>
    <property type="project" value="UniProtKB-KW"/>
</dbReference>
<dbReference type="GO" id="GO:0005737">
    <property type="term" value="C:cytoplasm"/>
    <property type="evidence" value="ECO:0007669"/>
    <property type="project" value="TreeGrafter"/>
</dbReference>
<dbReference type="AlphaFoldDB" id="A0A0M0J4R4"/>
<dbReference type="SUPFAM" id="SSF53649">
    <property type="entry name" value="Alkaline phosphatase-like"/>
    <property type="match status" value="1"/>
</dbReference>
<evidence type="ECO:0000313" key="5">
    <source>
        <dbReference type="Proteomes" id="UP000037460"/>
    </source>
</evidence>
<name>A0A0M0J4R4_9EUKA</name>
<dbReference type="GO" id="GO:0004423">
    <property type="term" value="F:iduronate-2-sulfatase activity"/>
    <property type="evidence" value="ECO:0007669"/>
    <property type="project" value="TreeGrafter"/>
</dbReference>
<proteinExistence type="predicted"/>
<comment type="caution">
    <text evidence="4">The sequence shown here is derived from an EMBL/GenBank/DDBJ whole genome shotgun (WGS) entry which is preliminary data.</text>
</comment>
<organism evidence="4 5">
    <name type="scientific">Chrysochromulina tobinii</name>
    <dbReference type="NCBI Taxonomy" id="1460289"/>
    <lineage>
        <taxon>Eukaryota</taxon>
        <taxon>Haptista</taxon>
        <taxon>Haptophyta</taxon>
        <taxon>Prymnesiophyceae</taxon>
        <taxon>Prymnesiales</taxon>
        <taxon>Chrysochromulinaceae</taxon>
        <taxon>Chrysochromulina</taxon>
    </lineage>
</organism>
<dbReference type="PANTHER" id="PTHR45953:SF1">
    <property type="entry name" value="IDURONATE 2-SULFATASE"/>
    <property type="match status" value="1"/>
</dbReference>
<gene>
    <name evidence="4" type="ORF">Ctob_003123</name>
</gene>
<dbReference type="InterPro" id="IPR000917">
    <property type="entry name" value="Sulfatase_N"/>
</dbReference>
<feature type="domain" description="Sulfatase N-terminal" evidence="3">
    <location>
        <begin position="8"/>
        <end position="177"/>
    </location>
</feature>
<evidence type="ECO:0000259" key="3">
    <source>
        <dbReference type="Pfam" id="PF00884"/>
    </source>
</evidence>
<evidence type="ECO:0000256" key="1">
    <source>
        <dbReference type="ARBA" id="ARBA00022723"/>
    </source>
</evidence>
<dbReference type="PANTHER" id="PTHR45953">
    <property type="entry name" value="IDURONATE 2-SULFATASE"/>
    <property type="match status" value="1"/>
</dbReference>
<keyword evidence="1" id="KW-0479">Metal-binding</keyword>
<reference evidence="5" key="1">
    <citation type="journal article" date="2015" name="PLoS Genet.">
        <title>Genome Sequence and Transcriptome Analyses of Chrysochromulina tobin: Metabolic Tools for Enhanced Algal Fitness in the Prominent Order Prymnesiales (Haptophyceae).</title>
        <authorList>
            <person name="Hovde B.T."/>
            <person name="Deodato C.R."/>
            <person name="Hunsperger H.M."/>
            <person name="Ryken S.A."/>
            <person name="Yost W."/>
            <person name="Jha R.K."/>
            <person name="Patterson J."/>
            <person name="Monnat R.J. Jr."/>
            <person name="Barlow S.B."/>
            <person name="Starkenburg S.R."/>
            <person name="Cattolico R.A."/>
        </authorList>
    </citation>
    <scope>NUCLEOTIDE SEQUENCE</scope>
    <source>
        <strain evidence="5">CCMP291</strain>
    </source>
</reference>
<dbReference type="Gene3D" id="3.40.720.10">
    <property type="entry name" value="Alkaline Phosphatase, subunit A"/>
    <property type="match status" value="2"/>
</dbReference>
<sequence length="406" mass="46722">MRAESAYGEVPMPNLDRLTAGGVRFTQCHTSHTTCSQSRASFMTGWPTHVNGHRSLWSLVRDSEPNVFRYLHDDGYDVYWWGKNDNLEDTAMMHSTMHREAGNGGDHNGTKLFAFGDPRYYSFLYPPLDASHANKTQDWYNVNEAIEFLKKRTPSSPPFMIFLPLLLPHPPYSCPEPWHSMVDPATVQMHRPISTAADAKPDFHGYLRQFTHQDQLNASEAELLYRQLFDIVATTLELASIKPEHVHFSRSLMPYMSASAKPAGFTPRAFVYTEGGYATNEPRDHEGWDGLPDEKDDYYYKELLEQDLPISVCRAVSVRNLTAKLVFRSDPKAPDHYSELYDLVADPFELSNKYADPAYAPLRAELKEEMLRWLVQTSDITPWSVCDRNSGKCDKTPFRRRRRRRQ</sequence>
<accession>A0A0M0J4R4</accession>
<dbReference type="EMBL" id="JWZX01003371">
    <property type="protein sequence ID" value="KOO21332.1"/>
    <property type="molecule type" value="Genomic_DNA"/>
</dbReference>
<evidence type="ECO:0000313" key="4">
    <source>
        <dbReference type="EMBL" id="KOO21332.1"/>
    </source>
</evidence>